<dbReference type="Pfam" id="PF05920">
    <property type="entry name" value="Homeobox_KN"/>
    <property type="match status" value="1"/>
</dbReference>
<dbReference type="PROSITE" id="PS50071">
    <property type="entry name" value="HOMEOBOX_2"/>
    <property type="match status" value="1"/>
</dbReference>
<dbReference type="GO" id="GO:0048468">
    <property type="term" value="P:cell development"/>
    <property type="evidence" value="ECO:0007669"/>
    <property type="project" value="TreeGrafter"/>
</dbReference>
<evidence type="ECO:0000313" key="10">
    <source>
        <dbReference type="Proteomes" id="UP000728185"/>
    </source>
</evidence>
<feature type="region of interest" description="Disordered" evidence="7">
    <location>
        <begin position="1032"/>
        <end position="1070"/>
    </location>
</feature>
<name>A0A8E0VKI7_9TREM</name>
<evidence type="ECO:0000313" key="9">
    <source>
        <dbReference type="EMBL" id="KAA0193433.1"/>
    </source>
</evidence>
<feature type="region of interest" description="Disordered" evidence="7">
    <location>
        <begin position="959"/>
        <end position="1001"/>
    </location>
</feature>
<dbReference type="InterPro" id="IPR001356">
    <property type="entry name" value="HD"/>
</dbReference>
<feature type="region of interest" description="Disordered" evidence="7">
    <location>
        <begin position="552"/>
        <end position="748"/>
    </location>
</feature>
<feature type="DNA-binding region" description="Homeobox" evidence="6">
    <location>
        <begin position="490"/>
        <end position="552"/>
    </location>
</feature>
<feature type="compositionally biased region" description="Polar residues" evidence="7">
    <location>
        <begin position="182"/>
        <end position="198"/>
    </location>
</feature>
<dbReference type="OrthoDB" id="5399138at2759"/>
<dbReference type="FunFam" id="1.10.10.60:FF:000003">
    <property type="entry name" value="Iroquois-class homeobox protein IRX"/>
    <property type="match status" value="1"/>
</dbReference>
<dbReference type="GO" id="GO:0000981">
    <property type="term" value="F:DNA-binding transcription factor activity, RNA polymerase II-specific"/>
    <property type="evidence" value="ECO:0007669"/>
    <property type="project" value="InterPro"/>
</dbReference>
<feature type="compositionally biased region" description="Polar residues" evidence="7">
    <location>
        <begin position="987"/>
        <end position="1001"/>
    </location>
</feature>
<feature type="region of interest" description="Disordered" evidence="7">
    <location>
        <begin position="1"/>
        <end position="53"/>
    </location>
</feature>
<comment type="caution">
    <text evidence="9">The sequence shown here is derived from an EMBL/GenBank/DDBJ whole genome shotgun (WGS) entry which is preliminary data.</text>
</comment>
<accession>A0A8E0VKI7</accession>
<dbReference type="InterPro" id="IPR017970">
    <property type="entry name" value="Homeobox_CS"/>
</dbReference>
<keyword evidence="3 6" id="KW-0238">DNA-binding</keyword>
<feature type="compositionally biased region" description="Basic and acidic residues" evidence="7">
    <location>
        <begin position="670"/>
        <end position="684"/>
    </location>
</feature>
<dbReference type="GO" id="GO:0005634">
    <property type="term" value="C:nucleus"/>
    <property type="evidence" value="ECO:0007669"/>
    <property type="project" value="UniProtKB-SubCell"/>
</dbReference>
<feature type="compositionally biased region" description="Low complexity" evidence="7">
    <location>
        <begin position="1032"/>
        <end position="1051"/>
    </location>
</feature>
<reference evidence="9" key="1">
    <citation type="submission" date="2019-05" db="EMBL/GenBank/DDBJ databases">
        <title>Annotation for the trematode Fasciolopsis buski.</title>
        <authorList>
            <person name="Choi Y.-J."/>
        </authorList>
    </citation>
    <scope>NUCLEOTIDE SEQUENCE</scope>
    <source>
        <strain evidence="9">HT</strain>
        <tissue evidence="9">Whole worm</tissue>
    </source>
</reference>
<evidence type="ECO:0000256" key="3">
    <source>
        <dbReference type="ARBA" id="ARBA00023125"/>
    </source>
</evidence>
<feature type="compositionally biased region" description="Basic and acidic residues" evidence="7">
    <location>
        <begin position="629"/>
        <end position="643"/>
    </location>
</feature>
<feature type="compositionally biased region" description="Acidic residues" evidence="7">
    <location>
        <begin position="565"/>
        <end position="588"/>
    </location>
</feature>
<dbReference type="Proteomes" id="UP000728185">
    <property type="component" value="Unassembled WGS sequence"/>
</dbReference>
<dbReference type="PROSITE" id="PS00027">
    <property type="entry name" value="HOMEOBOX_1"/>
    <property type="match status" value="1"/>
</dbReference>
<dbReference type="EMBL" id="LUCM01005033">
    <property type="protein sequence ID" value="KAA0193433.1"/>
    <property type="molecule type" value="Genomic_DNA"/>
</dbReference>
<dbReference type="SUPFAM" id="SSF46689">
    <property type="entry name" value="Homeodomain-like"/>
    <property type="match status" value="1"/>
</dbReference>
<organism evidence="9 10">
    <name type="scientific">Fasciolopsis buskii</name>
    <dbReference type="NCBI Taxonomy" id="27845"/>
    <lineage>
        <taxon>Eukaryota</taxon>
        <taxon>Metazoa</taxon>
        <taxon>Spiralia</taxon>
        <taxon>Lophotrochozoa</taxon>
        <taxon>Platyhelminthes</taxon>
        <taxon>Trematoda</taxon>
        <taxon>Digenea</taxon>
        <taxon>Plagiorchiida</taxon>
        <taxon>Echinostomata</taxon>
        <taxon>Echinostomatoidea</taxon>
        <taxon>Fasciolidae</taxon>
        <taxon>Fasciolopsis</taxon>
    </lineage>
</organism>
<keyword evidence="10" id="KW-1185">Reference proteome</keyword>
<dbReference type="CDD" id="cd00086">
    <property type="entry name" value="homeodomain"/>
    <property type="match status" value="1"/>
</dbReference>
<dbReference type="SMART" id="SM00389">
    <property type="entry name" value="HOX"/>
    <property type="match status" value="1"/>
</dbReference>
<evidence type="ECO:0000256" key="6">
    <source>
        <dbReference type="PROSITE-ProRule" id="PRU00108"/>
    </source>
</evidence>
<feature type="compositionally biased region" description="Low complexity" evidence="7">
    <location>
        <begin position="712"/>
        <end position="723"/>
    </location>
</feature>
<dbReference type="GO" id="GO:0030182">
    <property type="term" value="P:neuron differentiation"/>
    <property type="evidence" value="ECO:0007669"/>
    <property type="project" value="TreeGrafter"/>
</dbReference>
<dbReference type="PANTHER" id="PTHR11211:SF40">
    <property type="entry name" value="MIRROR, ISOFORM C"/>
    <property type="match status" value="1"/>
</dbReference>
<keyword evidence="5 6" id="KW-0539">Nucleus</keyword>
<dbReference type="GO" id="GO:0000978">
    <property type="term" value="F:RNA polymerase II cis-regulatory region sequence-specific DNA binding"/>
    <property type="evidence" value="ECO:0007669"/>
    <property type="project" value="TreeGrafter"/>
</dbReference>
<evidence type="ECO:0000259" key="8">
    <source>
        <dbReference type="PROSITE" id="PS50071"/>
    </source>
</evidence>
<dbReference type="AlphaFoldDB" id="A0A8E0VKI7"/>
<evidence type="ECO:0000256" key="5">
    <source>
        <dbReference type="ARBA" id="ARBA00023242"/>
    </source>
</evidence>
<dbReference type="InterPro" id="IPR009057">
    <property type="entry name" value="Homeodomain-like_sf"/>
</dbReference>
<evidence type="ECO:0000256" key="4">
    <source>
        <dbReference type="ARBA" id="ARBA00023155"/>
    </source>
</evidence>
<comment type="subcellular location">
    <subcellularLocation>
        <location evidence="1 6">Nucleus</location>
    </subcellularLocation>
</comment>
<evidence type="ECO:0000256" key="2">
    <source>
        <dbReference type="ARBA" id="ARBA00008446"/>
    </source>
</evidence>
<dbReference type="Gene3D" id="1.10.10.60">
    <property type="entry name" value="Homeodomain-like"/>
    <property type="match status" value="1"/>
</dbReference>
<proteinExistence type="inferred from homology"/>
<feature type="compositionally biased region" description="Low complexity" evidence="7">
    <location>
        <begin position="649"/>
        <end position="666"/>
    </location>
</feature>
<feature type="compositionally biased region" description="Polar residues" evidence="7">
    <location>
        <begin position="1"/>
        <end position="16"/>
    </location>
</feature>
<dbReference type="PANTHER" id="PTHR11211">
    <property type="entry name" value="IROQUOIS-CLASS HOMEODOMAIN PROTEIN IRX"/>
    <property type="match status" value="1"/>
</dbReference>
<feature type="domain" description="Homeobox" evidence="8">
    <location>
        <begin position="488"/>
        <end position="551"/>
    </location>
</feature>
<comment type="similarity">
    <text evidence="2">Belongs to the TALE/IRO homeobox family.</text>
</comment>
<evidence type="ECO:0000256" key="7">
    <source>
        <dbReference type="SAM" id="MobiDB-lite"/>
    </source>
</evidence>
<evidence type="ECO:0000256" key="1">
    <source>
        <dbReference type="ARBA" id="ARBA00004123"/>
    </source>
</evidence>
<dbReference type="InterPro" id="IPR008422">
    <property type="entry name" value="KN_HD"/>
</dbReference>
<protein>
    <submittedName>
        <fullName evidence="9">Homeobox protein araucan</fullName>
    </submittedName>
</protein>
<feature type="region of interest" description="Disordered" evidence="7">
    <location>
        <begin position="175"/>
        <end position="198"/>
    </location>
</feature>
<keyword evidence="4 6" id="KW-0371">Homeobox</keyword>
<gene>
    <name evidence="9" type="ORF">FBUS_01148</name>
</gene>
<sequence>MSVAVTQNKLSQSSDYRTPRMDIENTETNNAAGSESEITEEQPMILKEKQMNSKCADPKFDVQSKSNSRVLFPVDSVFPENMGTKSETKIHLSIGSTKLHDQESACNACSKSNAIPETTCKANDANLTSAPPYSTLTFPDSYSTGPAIFRQCYPYGKHESLFPYNPIYKPNGLGPTEAAHCSDSSNQSEKPSASNDNTNFVHLENNISLSEYNSIYPMTNYNDDRPTPDHLESDHSNFAQSNFLDTNKEHFMPLMLKKTFKPTDSCTTADNFSSMTQSEQKDDTKLIGAGNWFSPSPTAYSFEVSRNPVFPVFRPSIHEFGRHELCESAAHQLVNSTPYSCHRPQSVTIPNSRSSILDRKVPPNLRHTDDSVDYEAPTFNVRTKITAPLGVSRSVSIGTEQTTAVCHRDDMMDPSLMVPFQAPPLFMPPPLPLPPPPTTELSNPFISYSTFPKSETDEMENPKALNSVPWAPGPGTLNFGQNINPPMELNTARRRNATRESTNTLKMWLQEHINNPYPTKGEKIMLAVITKMTLTQVSTWFANARRRLKKENKMTWTPKHRGEEFNEDGLDEGPGSEDDQEIADDDALTDSSAHSQDKPGKPYCAEDGDYYGQQQMQGRPAPKRTYSAGRDHKYPRNDSRSCSDSHFQSRSTTTTASTTIATYSDTEQSNPKKEVDFADRHTARSDSSPSAFLRRSLDGSGSESPIAKMRKLSPTLLLSTIPSPQHPFHQSQHFPTPHPYHHQRNLDQHQRPENHPCLHVQYDHPEVPRVTEVSGAFNLQADSSKSTPTSPKLPMHITPLDRMQNQTLEPISSVQYTPDSPPLHSFGHTGPDMNHNCWPVLLPRSDAPSNPINSSNLNLVPLASIYGGINHFNSNRIYSEPNYSSFPQSFETWRTGQISKSINSLLNGNADPQYATPPVPSTDPFYQRLCGIQNSFNLFGVQPTGGYVETDKYQTRFITNSSQPDGMKNTDSDTPVSGSSPRKEVKSNCSHDLSSASSDFVSRSHSPRWIERLVDERRAVDLYDSVQPDALTATTTTSTGSPLHSSNSSSTPAFGFSTSPKPGSLHESQTDDIGVWSDFRQTTTCPPLQRSTTDAPFFSLSSNPLLPSNVDM</sequence>